<sequence length="141" mass="16498">MRQSISQKLSTVLHDFHRLKMKPKKSYKLQNYLAAKDFQIWKEGEAKELIENGNGEMTNEKLDDLVTPGCSEEEQKEKLTDTELNELLKKDKELSDFETEIGPSEERREHLMRSNEKFCASYRETCKEFGQSLSQINITSF</sequence>
<protein>
    <submittedName>
        <fullName evidence="1">Uncharacterized protein</fullName>
    </submittedName>
</protein>
<gene>
    <name evidence="1" type="ORF">AVEN_154878_1</name>
</gene>
<dbReference type="EMBL" id="BGPR01000008">
    <property type="protein sequence ID" value="GBL75534.1"/>
    <property type="molecule type" value="Genomic_DNA"/>
</dbReference>
<dbReference type="AlphaFoldDB" id="A0A4Y2A9E0"/>
<comment type="caution">
    <text evidence="1">The sequence shown here is derived from an EMBL/GenBank/DDBJ whole genome shotgun (WGS) entry which is preliminary data.</text>
</comment>
<keyword evidence="2" id="KW-1185">Reference proteome</keyword>
<dbReference type="Proteomes" id="UP000499080">
    <property type="component" value="Unassembled WGS sequence"/>
</dbReference>
<proteinExistence type="predicted"/>
<evidence type="ECO:0000313" key="1">
    <source>
        <dbReference type="EMBL" id="GBL75534.1"/>
    </source>
</evidence>
<evidence type="ECO:0000313" key="2">
    <source>
        <dbReference type="Proteomes" id="UP000499080"/>
    </source>
</evidence>
<accession>A0A4Y2A9E0</accession>
<organism evidence="1 2">
    <name type="scientific">Araneus ventricosus</name>
    <name type="common">Orbweaver spider</name>
    <name type="synonym">Epeira ventricosa</name>
    <dbReference type="NCBI Taxonomy" id="182803"/>
    <lineage>
        <taxon>Eukaryota</taxon>
        <taxon>Metazoa</taxon>
        <taxon>Ecdysozoa</taxon>
        <taxon>Arthropoda</taxon>
        <taxon>Chelicerata</taxon>
        <taxon>Arachnida</taxon>
        <taxon>Araneae</taxon>
        <taxon>Araneomorphae</taxon>
        <taxon>Entelegynae</taxon>
        <taxon>Araneoidea</taxon>
        <taxon>Araneidae</taxon>
        <taxon>Araneus</taxon>
    </lineage>
</organism>
<name>A0A4Y2A9E0_ARAVE</name>
<reference evidence="1 2" key="1">
    <citation type="journal article" date="2019" name="Sci. Rep.">
        <title>Orb-weaving spider Araneus ventricosus genome elucidates the spidroin gene catalogue.</title>
        <authorList>
            <person name="Kono N."/>
            <person name="Nakamura H."/>
            <person name="Ohtoshi R."/>
            <person name="Moran D.A.P."/>
            <person name="Shinohara A."/>
            <person name="Yoshida Y."/>
            <person name="Fujiwara M."/>
            <person name="Mori M."/>
            <person name="Tomita M."/>
            <person name="Arakawa K."/>
        </authorList>
    </citation>
    <scope>NUCLEOTIDE SEQUENCE [LARGE SCALE GENOMIC DNA]</scope>
</reference>